<dbReference type="PANTHER" id="PTHR43856:SF1">
    <property type="entry name" value="MITOCHONDRIAL CARDIOLIPIN HYDROLASE"/>
    <property type="match status" value="1"/>
</dbReference>
<name>A0A235BP94_UNCW3</name>
<evidence type="ECO:0000313" key="9">
    <source>
        <dbReference type="EMBL" id="OYD13996.1"/>
    </source>
</evidence>
<dbReference type="EMBL" id="NOZQ01000209">
    <property type="protein sequence ID" value="OYD13996.1"/>
    <property type="molecule type" value="Genomic_DNA"/>
</dbReference>
<evidence type="ECO:0000313" key="10">
    <source>
        <dbReference type="Proteomes" id="UP000215215"/>
    </source>
</evidence>
<evidence type="ECO:0000259" key="8">
    <source>
        <dbReference type="PROSITE" id="PS50035"/>
    </source>
</evidence>
<proteinExistence type="inferred from homology"/>
<organism evidence="9 10">
    <name type="scientific">candidate division WOR-3 bacterium JGI_Cruoil_03_44_89</name>
    <dbReference type="NCBI Taxonomy" id="1973748"/>
    <lineage>
        <taxon>Bacteria</taxon>
        <taxon>Bacteria division WOR-3</taxon>
    </lineage>
</organism>
<protein>
    <recommendedName>
        <fullName evidence="3">phospholipase D</fullName>
        <ecNumber evidence="3">3.1.4.4</ecNumber>
    </recommendedName>
</protein>
<evidence type="ECO:0000256" key="7">
    <source>
        <dbReference type="SAM" id="SignalP"/>
    </source>
</evidence>
<evidence type="ECO:0000256" key="4">
    <source>
        <dbReference type="ARBA" id="ARBA00022801"/>
    </source>
</evidence>
<dbReference type="PROSITE" id="PS50035">
    <property type="entry name" value="PLD"/>
    <property type="match status" value="1"/>
</dbReference>
<dbReference type="SUPFAM" id="SSF56024">
    <property type="entry name" value="Phospholipase D/nuclease"/>
    <property type="match status" value="1"/>
</dbReference>
<dbReference type="InterPro" id="IPR051406">
    <property type="entry name" value="PLD_domain"/>
</dbReference>
<dbReference type="InterPro" id="IPR025202">
    <property type="entry name" value="PLD-like_dom"/>
</dbReference>
<dbReference type="InterPro" id="IPR001736">
    <property type="entry name" value="PLipase_D/transphosphatidylase"/>
</dbReference>
<feature type="domain" description="PLD phosphodiesterase" evidence="8">
    <location>
        <begin position="118"/>
        <end position="145"/>
    </location>
</feature>
<evidence type="ECO:0000256" key="1">
    <source>
        <dbReference type="ARBA" id="ARBA00000798"/>
    </source>
</evidence>
<dbReference type="Gene3D" id="3.30.870.10">
    <property type="entry name" value="Endonuclease Chain A"/>
    <property type="match status" value="1"/>
</dbReference>
<dbReference type="PANTHER" id="PTHR43856">
    <property type="entry name" value="CARDIOLIPIN HYDROLASE"/>
    <property type="match status" value="1"/>
</dbReference>
<feature type="chain" id="PRO_5013325673" description="phospholipase D" evidence="7">
    <location>
        <begin position="26"/>
        <end position="179"/>
    </location>
</feature>
<keyword evidence="5" id="KW-0442">Lipid degradation</keyword>
<comment type="catalytic activity">
    <reaction evidence="1">
        <text>a 1,2-diacyl-sn-glycero-3-phosphocholine + H2O = a 1,2-diacyl-sn-glycero-3-phosphate + choline + H(+)</text>
        <dbReference type="Rhea" id="RHEA:14445"/>
        <dbReference type="ChEBI" id="CHEBI:15354"/>
        <dbReference type="ChEBI" id="CHEBI:15377"/>
        <dbReference type="ChEBI" id="CHEBI:15378"/>
        <dbReference type="ChEBI" id="CHEBI:57643"/>
        <dbReference type="ChEBI" id="CHEBI:58608"/>
        <dbReference type="EC" id="3.1.4.4"/>
    </reaction>
</comment>
<evidence type="ECO:0000256" key="3">
    <source>
        <dbReference type="ARBA" id="ARBA00012027"/>
    </source>
</evidence>
<comment type="similarity">
    <text evidence="2">Belongs to the phospholipase D family.</text>
</comment>
<accession>A0A235BP94</accession>
<keyword evidence="7" id="KW-0732">Signal</keyword>
<evidence type="ECO:0000256" key="6">
    <source>
        <dbReference type="ARBA" id="ARBA00023098"/>
    </source>
</evidence>
<dbReference type="GO" id="GO:0016891">
    <property type="term" value="F:RNA endonuclease activity producing 5'-phosphomonoesters, hydrolytic mechanism"/>
    <property type="evidence" value="ECO:0007669"/>
    <property type="project" value="TreeGrafter"/>
</dbReference>
<dbReference type="SMART" id="SM00155">
    <property type="entry name" value="PLDc"/>
    <property type="match status" value="1"/>
</dbReference>
<dbReference type="EC" id="3.1.4.4" evidence="3"/>
<evidence type="ECO:0000256" key="2">
    <source>
        <dbReference type="ARBA" id="ARBA00008664"/>
    </source>
</evidence>
<comment type="caution">
    <text evidence="9">The sequence shown here is derived from an EMBL/GenBank/DDBJ whole genome shotgun (WGS) entry which is preliminary data.</text>
</comment>
<gene>
    <name evidence="9" type="ORF">CH333_09305</name>
</gene>
<dbReference type="Pfam" id="PF13091">
    <property type="entry name" value="PLDc_2"/>
    <property type="match status" value="1"/>
</dbReference>
<reference evidence="9 10" key="1">
    <citation type="submission" date="2017-07" db="EMBL/GenBank/DDBJ databases">
        <title>Recovery of genomes from metagenomes via a dereplication, aggregation, and scoring strategy.</title>
        <authorList>
            <person name="Sieber C.M."/>
            <person name="Probst A.J."/>
            <person name="Sharrar A."/>
            <person name="Thomas B.C."/>
            <person name="Hess M."/>
            <person name="Tringe S.G."/>
            <person name="Banfield J.F."/>
        </authorList>
    </citation>
    <scope>NUCLEOTIDE SEQUENCE [LARGE SCALE GENOMIC DNA]</scope>
    <source>
        <strain evidence="9">JGI_Cruoil_03_44_89</strain>
    </source>
</reference>
<dbReference type="GO" id="GO:0016042">
    <property type="term" value="P:lipid catabolic process"/>
    <property type="evidence" value="ECO:0007669"/>
    <property type="project" value="UniProtKB-KW"/>
</dbReference>
<evidence type="ECO:0000256" key="5">
    <source>
        <dbReference type="ARBA" id="ARBA00022963"/>
    </source>
</evidence>
<dbReference type="GO" id="GO:0006793">
    <property type="term" value="P:phosphorus metabolic process"/>
    <property type="evidence" value="ECO:0007669"/>
    <property type="project" value="UniProtKB-ARBA"/>
</dbReference>
<sequence>MRVCKRIIVLFVALLAILAGCKEEANEPLQEIAAILDSGYYTLVKSLIDSARTSVELMMFLVSDTTDNFGEPGGLLAAISDAYSRGVNVRILLHSIGDIINESAVQFFENREIPLRIADKYSHTKLLIIDGKTVVLGSHNWTTSAFGSNYEASVIIRDEATAYDYRNYFNEHYDEGMEP</sequence>
<dbReference type="AlphaFoldDB" id="A0A235BP94"/>
<keyword evidence="4" id="KW-0378">Hydrolase</keyword>
<feature type="signal peptide" evidence="7">
    <location>
        <begin position="1"/>
        <end position="25"/>
    </location>
</feature>
<dbReference type="Proteomes" id="UP000215215">
    <property type="component" value="Unassembled WGS sequence"/>
</dbReference>
<dbReference type="PROSITE" id="PS51257">
    <property type="entry name" value="PROKAR_LIPOPROTEIN"/>
    <property type="match status" value="1"/>
</dbReference>
<keyword evidence="6" id="KW-0443">Lipid metabolism</keyword>
<dbReference type="GO" id="GO:0004630">
    <property type="term" value="F:phospholipase D activity"/>
    <property type="evidence" value="ECO:0007669"/>
    <property type="project" value="UniProtKB-EC"/>
</dbReference>